<dbReference type="GO" id="GO:0009279">
    <property type="term" value="C:cell outer membrane"/>
    <property type="evidence" value="ECO:0007669"/>
    <property type="project" value="UniProtKB-SubCell"/>
</dbReference>
<organism evidence="8 9">
    <name type="scientific">Nitrospirillum amazonense</name>
    <dbReference type="NCBI Taxonomy" id="28077"/>
    <lineage>
        <taxon>Bacteria</taxon>
        <taxon>Pseudomonadati</taxon>
        <taxon>Pseudomonadota</taxon>
        <taxon>Alphaproteobacteria</taxon>
        <taxon>Rhodospirillales</taxon>
        <taxon>Azospirillaceae</taxon>
        <taxon>Nitrospirillum</taxon>
    </lineage>
</organism>
<feature type="domain" description="TonB-dependent receptor-like beta-barrel" evidence="6">
    <location>
        <begin position="458"/>
        <end position="949"/>
    </location>
</feature>
<protein>
    <submittedName>
        <fullName evidence="8">TonB-dependent receptor</fullName>
    </submittedName>
</protein>
<dbReference type="EMBL" id="VITR01000008">
    <property type="protein sequence ID" value="TWB41002.1"/>
    <property type="molecule type" value="Genomic_DNA"/>
</dbReference>
<evidence type="ECO:0000313" key="9">
    <source>
        <dbReference type="Proteomes" id="UP000315751"/>
    </source>
</evidence>
<feature type="chain" id="PRO_5022057016" evidence="5">
    <location>
        <begin position="41"/>
        <end position="982"/>
    </location>
</feature>
<reference evidence="8 9" key="1">
    <citation type="submission" date="2019-06" db="EMBL/GenBank/DDBJ databases">
        <title>Genomic Encyclopedia of Type Strains, Phase IV (KMG-V): Genome sequencing to study the core and pangenomes of soil and plant-associated prokaryotes.</title>
        <authorList>
            <person name="Whitman W."/>
        </authorList>
    </citation>
    <scope>NUCLEOTIDE SEQUENCE [LARGE SCALE GENOMIC DNA]</scope>
    <source>
        <strain evidence="8 9">BR 11622</strain>
    </source>
</reference>
<comment type="similarity">
    <text evidence="4">Belongs to the TonB-dependent receptor family.</text>
</comment>
<name>A0A560H3X8_9PROT</name>
<dbReference type="NCBIfam" id="TIGR01782">
    <property type="entry name" value="TonB-Xanth-Caul"/>
    <property type="match status" value="1"/>
</dbReference>
<keyword evidence="2 4" id="KW-0472">Membrane</keyword>
<keyword evidence="3" id="KW-0998">Cell outer membrane</keyword>
<evidence type="ECO:0000256" key="2">
    <source>
        <dbReference type="ARBA" id="ARBA00023136"/>
    </source>
</evidence>
<sequence>MVKLQRKMGASKSTALTVRKAVLAGVSLAALAGLSAPAFAQTTQASPAQGGGNSDTLEDIVVTGIIGSLQRNLDIKREANGIVDAISAEDIGKFPDSNVAASMQRIPGVSISRGTSSMGGVPTSTGDATAITVRGFGPSFNETLFDGRVSASAASSGRGFDFSSVSSDFIGQIDVLKSPDASLSAGAIGATVNIKFPKPLDHPGFRAAGSVSGTYATDADGASPNGALMVSDTFAHNTFGILLAGGFNETQTRGNHVNNQGWIGTTATSPVTDPVNYHFASLAPGVKEGTPAWFIQDYGIYQEHSDTIRKSARLALQWQPSDQIEVTLNDDFQREDAHQNQYGYSIWFNSKNMQNVKLNSNGSVIDFVQPNTPTDFQAQYNSQVLQNNLYGLNVKWTPTNNWTVTVDAARSESWQNPGDQLTSLDADVGYGSCASGTCINTNNVGITGVAAGALPYPTVYGPGGNTSQFTNGFIGSHVFPMTSTRNYNVIDQGKVEGQWKSGDTTIRFGMQYIDNKEDLASYDTFTNSNWQAYSGYGPASGSPTGVALPQSWFTQTFSTANFIPGFANNGNLPSQILMANPGQILNYLQSLGNPQTKNIPGFNYGCCTPPFDGTYRLILSPGSKRNIEEETYAPYVAATFKTDVANMPLKVNLGVREEITHVISSGLGQTPTAFTVTPGDKTAFTVAYGPVSTVEGTNNYQYMLPNLDLTLGVTDDLQVRFNASRTLTRPPLNNMTPVYSISTQRVGTVSASGGNPNLMPYLSDNLDIGAEYYYQRNSYVALDGFMKSVSNFVIGGTSQKSFAGVIDPTTGHDVQYSYSTYVNGPTAEVYGLEMSVQHVFDDTGFGFQANATVVGTNKPYDPLNLAVSNFAVTGLANSANFVGFFDKYGFQARIAVNWRDEYLDHFGQAQGGSIFGSEPTFVDPAWEVDFSTSYDINQYVSVYFEALNLSNETYSTHGRYKEQLLDAVAYGQRYTIGAHFKY</sequence>
<proteinExistence type="inferred from homology"/>
<dbReference type="Proteomes" id="UP000315751">
    <property type="component" value="Unassembled WGS sequence"/>
</dbReference>
<dbReference type="AlphaFoldDB" id="A0A560H3X8"/>
<dbReference type="InterPro" id="IPR010104">
    <property type="entry name" value="TonB_rcpt_bac"/>
</dbReference>
<feature type="signal peptide" evidence="5">
    <location>
        <begin position="1"/>
        <end position="40"/>
    </location>
</feature>
<dbReference type="SUPFAM" id="SSF56935">
    <property type="entry name" value="Porins"/>
    <property type="match status" value="1"/>
</dbReference>
<comment type="caution">
    <text evidence="8">The sequence shown here is derived from an EMBL/GenBank/DDBJ whole genome shotgun (WGS) entry which is preliminary data.</text>
</comment>
<dbReference type="PANTHER" id="PTHR40980">
    <property type="entry name" value="PLUG DOMAIN-CONTAINING PROTEIN"/>
    <property type="match status" value="1"/>
</dbReference>
<evidence type="ECO:0000313" key="8">
    <source>
        <dbReference type="EMBL" id="TWB41002.1"/>
    </source>
</evidence>
<dbReference type="InterPro" id="IPR036942">
    <property type="entry name" value="Beta-barrel_TonB_sf"/>
</dbReference>
<gene>
    <name evidence="8" type="ORF">FBZ90_10826</name>
</gene>
<evidence type="ECO:0000256" key="1">
    <source>
        <dbReference type="ARBA" id="ARBA00004442"/>
    </source>
</evidence>
<dbReference type="PANTHER" id="PTHR40980:SF3">
    <property type="entry name" value="TONB-DEPENDENT RECEPTOR-LIKE BETA-BARREL DOMAIN-CONTAINING PROTEIN"/>
    <property type="match status" value="1"/>
</dbReference>
<evidence type="ECO:0000256" key="5">
    <source>
        <dbReference type="SAM" id="SignalP"/>
    </source>
</evidence>
<dbReference type="Gene3D" id="2.170.130.10">
    <property type="entry name" value="TonB-dependent receptor, plug domain"/>
    <property type="match status" value="1"/>
</dbReference>
<dbReference type="Pfam" id="PF07715">
    <property type="entry name" value="Plug"/>
    <property type="match status" value="1"/>
</dbReference>
<keyword evidence="5" id="KW-0732">Signal</keyword>
<feature type="domain" description="TonB-dependent receptor plug" evidence="7">
    <location>
        <begin position="76"/>
        <end position="190"/>
    </location>
</feature>
<keyword evidence="9" id="KW-1185">Reference proteome</keyword>
<dbReference type="Gene3D" id="2.40.170.20">
    <property type="entry name" value="TonB-dependent receptor, beta-barrel domain"/>
    <property type="match status" value="1"/>
</dbReference>
<dbReference type="InterPro" id="IPR012910">
    <property type="entry name" value="Plug_dom"/>
</dbReference>
<dbReference type="OrthoDB" id="5476657at2"/>
<comment type="subcellular location">
    <subcellularLocation>
        <location evidence="1 4">Cell outer membrane</location>
    </subcellularLocation>
</comment>
<keyword evidence="4" id="KW-0798">TonB box</keyword>
<dbReference type="InterPro" id="IPR037066">
    <property type="entry name" value="Plug_dom_sf"/>
</dbReference>
<dbReference type="InterPro" id="IPR000531">
    <property type="entry name" value="Beta-barrel_TonB"/>
</dbReference>
<accession>A0A560H3X8</accession>
<evidence type="ECO:0000259" key="6">
    <source>
        <dbReference type="Pfam" id="PF00593"/>
    </source>
</evidence>
<evidence type="ECO:0000256" key="4">
    <source>
        <dbReference type="RuleBase" id="RU003357"/>
    </source>
</evidence>
<evidence type="ECO:0000259" key="7">
    <source>
        <dbReference type="Pfam" id="PF07715"/>
    </source>
</evidence>
<dbReference type="Pfam" id="PF00593">
    <property type="entry name" value="TonB_dep_Rec_b-barrel"/>
    <property type="match status" value="1"/>
</dbReference>
<keyword evidence="8" id="KW-0675">Receptor</keyword>
<evidence type="ECO:0000256" key="3">
    <source>
        <dbReference type="ARBA" id="ARBA00023237"/>
    </source>
</evidence>